<feature type="domain" description="Enoyl reductase (ER)" evidence="8">
    <location>
        <begin position="18"/>
        <end position="353"/>
    </location>
</feature>
<dbReference type="CDD" id="cd08297">
    <property type="entry name" value="CAD3"/>
    <property type="match status" value="1"/>
</dbReference>
<keyword evidence="4" id="KW-0479">Metal-binding</keyword>
<protein>
    <recommendedName>
        <fullName evidence="3">alcohol dehydrogenase</fullName>
        <ecNumber evidence="3">1.1.1.1</ecNumber>
    </recommendedName>
</protein>
<dbReference type="Proteomes" id="UP000053477">
    <property type="component" value="Unassembled WGS sequence"/>
</dbReference>
<evidence type="ECO:0000313" key="9">
    <source>
        <dbReference type="EMBL" id="KLO12166.1"/>
    </source>
</evidence>
<dbReference type="OrthoDB" id="1879366at2759"/>
<dbReference type="InterPro" id="IPR036291">
    <property type="entry name" value="NAD(P)-bd_dom_sf"/>
</dbReference>
<dbReference type="SUPFAM" id="SSF51735">
    <property type="entry name" value="NAD(P)-binding Rossmann-fold domains"/>
    <property type="match status" value="1"/>
</dbReference>
<evidence type="ECO:0000256" key="2">
    <source>
        <dbReference type="ARBA" id="ARBA00008072"/>
    </source>
</evidence>
<evidence type="ECO:0000313" key="10">
    <source>
        <dbReference type="Proteomes" id="UP000053477"/>
    </source>
</evidence>
<dbReference type="Pfam" id="PF08240">
    <property type="entry name" value="ADH_N"/>
    <property type="match status" value="1"/>
</dbReference>
<evidence type="ECO:0000256" key="3">
    <source>
        <dbReference type="ARBA" id="ARBA00013190"/>
    </source>
</evidence>
<dbReference type="InterPro" id="IPR011032">
    <property type="entry name" value="GroES-like_sf"/>
</dbReference>
<dbReference type="GO" id="GO:0004022">
    <property type="term" value="F:alcohol dehydrogenase (NAD+) activity"/>
    <property type="evidence" value="ECO:0007669"/>
    <property type="project" value="UniProtKB-EC"/>
</dbReference>
<dbReference type="FunFam" id="3.40.50.720:FF:000039">
    <property type="entry name" value="Alcohol dehydrogenase AdhP"/>
    <property type="match status" value="1"/>
</dbReference>
<evidence type="ECO:0000256" key="5">
    <source>
        <dbReference type="ARBA" id="ARBA00022833"/>
    </source>
</evidence>
<dbReference type="EC" id="1.1.1.1" evidence="3"/>
<evidence type="ECO:0000259" key="8">
    <source>
        <dbReference type="SMART" id="SM00829"/>
    </source>
</evidence>
<dbReference type="PANTHER" id="PTHR42940">
    <property type="entry name" value="ALCOHOL DEHYDROGENASE 1-RELATED"/>
    <property type="match status" value="1"/>
</dbReference>
<evidence type="ECO:0000256" key="4">
    <source>
        <dbReference type="ARBA" id="ARBA00022723"/>
    </source>
</evidence>
<dbReference type="Pfam" id="PF00107">
    <property type="entry name" value="ADH_zinc_N"/>
    <property type="match status" value="1"/>
</dbReference>
<dbReference type="FunCoup" id="A0A0H2S5F8">
    <property type="interactions" value="289"/>
</dbReference>
<evidence type="ECO:0000256" key="7">
    <source>
        <dbReference type="ARBA" id="ARBA00023027"/>
    </source>
</evidence>
<keyword evidence="6" id="KW-0560">Oxidoreductase</keyword>
<comment type="cofactor">
    <cofactor evidence="1">
        <name>Zn(2+)</name>
        <dbReference type="ChEBI" id="CHEBI:29105"/>
    </cofactor>
</comment>
<dbReference type="SMART" id="SM00829">
    <property type="entry name" value="PKS_ER"/>
    <property type="match status" value="1"/>
</dbReference>
<keyword evidence="10" id="KW-1185">Reference proteome</keyword>
<keyword evidence="5" id="KW-0862">Zinc</keyword>
<gene>
    <name evidence="9" type="ORF">SCHPADRAFT_915731</name>
</gene>
<keyword evidence="7" id="KW-0520">NAD</keyword>
<dbReference type="STRING" id="27342.A0A0H2S5F8"/>
<dbReference type="InterPro" id="IPR013154">
    <property type="entry name" value="ADH-like_N"/>
</dbReference>
<dbReference type="Gene3D" id="3.90.180.10">
    <property type="entry name" value="Medium-chain alcohol dehydrogenases, catalytic domain"/>
    <property type="match status" value="1"/>
</dbReference>
<dbReference type="InterPro" id="IPR013149">
    <property type="entry name" value="ADH-like_C"/>
</dbReference>
<dbReference type="AlphaFoldDB" id="A0A0H2S5F8"/>
<organism evidence="9 10">
    <name type="scientific">Schizopora paradoxa</name>
    <dbReference type="NCBI Taxonomy" id="27342"/>
    <lineage>
        <taxon>Eukaryota</taxon>
        <taxon>Fungi</taxon>
        <taxon>Dikarya</taxon>
        <taxon>Basidiomycota</taxon>
        <taxon>Agaricomycotina</taxon>
        <taxon>Agaricomycetes</taxon>
        <taxon>Hymenochaetales</taxon>
        <taxon>Schizoporaceae</taxon>
        <taxon>Schizopora</taxon>
    </lineage>
</organism>
<dbReference type="GO" id="GO:0046872">
    <property type="term" value="F:metal ion binding"/>
    <property type="evidence" value="ECO:0007669"/>
    <property type="project" value="UniProtKB-KW"/>
</dbReference>
<dbReference type="PANTHER" id="PTHR42940:SF3">
    <property type="entry name" value="ALCOHOL DEHYDROGENASE 1-RELATED"/>
    <property type="match status" value="1"/>
</dbReference>
<accession>A0A0H2S5F8</accession>
<evidence type="ECO:0000256" key="6">
    <source>
        <dbReference type="ARBA" id="ARBA00023002"/>
    </source>
</evidence>
<dbReference type="Gene3D" id="3.40.50.720">
    <property type="entry name" value="NAD(P)-binding Rossmann-like Domain"/>
    <property type="match status" value="1"/>
</dbReference>
<dbReference type="InParanoid" id="A0A0H2S5F8"/>
<dbReference type="EMBL" id="KQ085983">
    <property type="protein sequence ID" value="KLO12166.1"/>
    <property type="molecule type" value="Genomic_DNA"/>
</dbReference>
<proteinExistence type="inferred from homology"/>
<comment type="similarity">
    <text evidence="2">Belongs to the zinc-containing alcohol dehydrogenase family.</text>
</comment>
<reference evidence="9 10" key="1">
    <citation type="submission" date="2015-04" db="EMBL/GenBank/DDBJ databases">
        <title>Complete genome sequence of Schizopora paradoxa KUC8140, a cosmopolitan wood degrader in East Asia.</title>
        <authorList>
            <consortium name="DOE Joint Genome Institute"/>
            <person name="Min B."/>
            <person name="Park H."/>
            <person name="Jang Y."/>
            <person name="Kim J.-J."/>
            <person name="Kim K.H."/>
            <person name="Pangilinan J."/>
            <person name="Lipzen A."/>
            <person name="Riley R."/>
            <person name="Grigoriev I.V."/>
            <person name="Spatafora J.W."/>
            <person name="Choi I.-G."/>
        </authorList>
    </citation>
    <scope>NUCLEOTIDE SEQUENCE [LARGE SCALE GENOMIC DNA]</scope>
    <source>
        <strain evidence="9 10">KUC8140</strain>
    </source>
</reference>
<sequence length="357" mass="37913">MSYRIPQVQRAAFLTCAGGDLTIKSDHPVIQPSELLPGQCLVKLSHSGVCHSDLSIRHDHYAIQCKSNLVGGHEGIGTVVAIGNGTTKTSVKVGDRVGITFMGESCLECEMCMKGHEAQCHNLKSCGYQIDGTFQEYAIAYVSHVVPIPDSLDSAAAAGLLCAGFTVYMALRDSETHVGDWVVISGAGGGLGHLAVQYAVAMGLRVIAVDTGEDKKTFCLKLGAEKWIDFKESKDVAQDIIDIADGLGAHAAIVAAASSSAYETAASYLRRKGYLMVVGLPPHSLLSVPILLVAVKCLTIRGVFIGNRQDIREAVALAAAGKVSCFHTIRGLSELETVYDEMEHGKVVGRVVLDISK</sequence>
<dbReference type="GO" id="GO:0005737">
    <property type="term" value="C:cytoplasm"/>
    <property type="evidence" value="ECO:0007669"/>
    <property type="project" value="TreeGrafter"/>
</dbReference>
<name>A0A0H2S5F8_9AGAM</name>
<dbReference type="SUPFAM" id="SSF50129">
    <property type="entry name" value="GroES-like"/>
    <property type="match status" value="1"/>
</dbReference>
<evidence type="ECO:0000256" key="1">
    <source>
        <dbReference type="ARBA" id="ARBA00001947"/>
    </source>
</evidence>
<dbReference type="InterPro" id="IPR020843">
    <property type="entry name" value="ER"/>
</dbReference>